<dbReference type="AlphaFoldDB" id="A0A922NYI8"/>
<keyword evidence="2" id="KW-1185">Reference proteome</keyword>
<dbReference type="Proteomes" id="UP000052167">
    <property type="component" value="Unassembled WGS sequence"/>
</dbReference>
<accession>A0A922NYI8</accession>
<name>A0A922NYI8_9HYPH</name>
<evidence type="ECO:0000313" key="2">
    <source>
        <dbReference type="Proteomes" id="UP000052167"/>
    </source>
</evidence>
<gene>
    <name evidence="1" type="ORF">GV68_13360</name>
</gene>
<proteinExistence type="predicted"/>
<reference evidence="1 2" key="1">
    <citation type="submission" date="2014-06" db="EMBL/GenBank/DDBJ databases">
        <title>Rhizobium pelagicum/R2-400B4.</title>
        <authorList>
            <person name="Kimes N.E."/>
            <person name="Lopez-Perez M."/>
        </authorList>
    </citation>
    <scope>NUCLEOTIDE SEQUENCE [LARGE SCALE GENOMIC DNA]</scope>
    <source>
        <strain evidence="1 2">R2-400B4</strain>
    </source>
</reference>
<comment type="caution">
    <text evidence="1">The sequence shown here is derived from an EMBL/GenBank/DDBJ whole genome shotgun (WGS) entry which is preliminary data.</text>
</comment>
<dbReference type="EMBL" id="JOKJ01000025">
    <property type="protein sequence ID" value="KEQ04457.1"/>
    <property type="molecule type" value="Genomic_DNA"/>
</dbReference>
<organism evidence="1 2">
    <name type="scientific">Pseudorhizobium pelagicum</name>
    <dbReference type="NCBI Taxonomy" id="1509405"/>
    <lineage>
        <taxon>Bacteria</taxon>
        <taxon>Pseudomonadati</taxon>
        <taxon>Pseudomonadota</taxon>
        <taxon>Alphaproteobacteria</taxon>
        <taxon>Hyphomicrobiales</taxon>
        <taxon>Rhizobiaceae</taxon>
        <taxon>Rhizobium/Agrobacterium group</taxon>
        <taxon>Pseudorhizobium</taxon>
    </lineage>
</organism>
<sequence>MGLKGYYMRYMLVGPHDDEAPLFPVYASHVEDMPSLHGHRAEDFFVVDEAVSALCGKRKAGRALQRKVAALLLEYDAKIDHRVDVLVWPRIG</sequence>
<protein>
    <submittedName>
        <fullName evidence="1">Uncharacterized protein</fullName>
    </submittedName>
</protein>
<evidence type="ECO:0000313" key="1">
    <source>
        <dbReference type="EMBL" id="KEQ04457.1"/>
    </source>
</evidence>